<evidence type="ECO:0000256" key="7">
    <source>
        <dbReference type="HAMAP-Rule" id="MF_00382"/>
    </source>
</evidence>
<comment type="subcellular location">
    <subcellularLocation>
        <location evidence="7">Plastid</location>
        <location evidence="7">Chloroplast</location>
    </subcellularLocation>
</comment>
<dbReference type="SUPFAM" id="SSF74731">
    <property type="entry name" value="Ribosomal protein L20"/>
    <property type="match status" value="1"/>
</dbReference>
<protein>
    <recommendedName>
        <fullName evidence="6 7">Large ribosomal subunit protein bL20c</fullName>
    </recommendedName>
</protein>
<keyword evidence="4 7" id="KW-0689">Ribosomal protein</keyword>
<sequence length="114" mass="13536">MTRVKRGYVARKRRRSILFHRAGSRGAHSILFRNAQQQNMKAMIYSHQHRKKRKRDFRALWITRINAAVREQGCSYNEFISLLKTKKVLLNRKMLAQIAILDIISFRNLLLLIS</sequence>
<dbReference type="GO" id="GO:0003735">
    <property type="term" value="F:structural constituent of ribosome"/>
    <property type="evidence" value="ECO:0007669"/>
    <property type="project" value="InterPro"/>
</dbReference>
<dbReference type="PANTHER" id="PTHR10986">
    <property type="entry name" value="39S RIBOSOMAL PROTEIN L20"/>
    <property type="match status" value="1"/>
</dbReference>
<dbReference type="InterPro" id="IPR049946">
    <property type="entry name" value="RIBOSOMAL_L20_CS"/>
</dbReference>
<evidence type="ECO:0000256" key="9">
    <source>
        <dbReference type="RuleBase" id="RU004311"/>
    </source>
</evidence>
<dbReference type="PRINTS" id="PR00062">
    <property type="entry name" value="RIBOSOMALL20"/>
</dbReference>
<keyword evidence="3 7" id="KW-0694">RNA-binding</keyword>
<keyword evidence="10" id="KW-0934">Plastid</keyword>
<comment type="similarity">
    <text evidence="1 7 8">Belongs to the bacterial ribosomal protein bL20 family.</text>
</comment>
<evidence type="ECO:0000256" key="3">
    <source>
        <dbReference type="ARBA" id="ARBA00022884"/>
    </source>
</evidence>
<dbReference type="AlphaFoldDB" id="A0A8F6YGA1"/>
<dbReference type="FunFam" id="1.10.1900.20:FF:000001">
    <property type="entry name" value="50S ribosomal protein L20"/>
    <property type="match status" value="1"/>
</dbReference>
<dbReference type="InterPro" id="IPR005813">
    <property type="entry name" value="Ribosomal_bL20"/>
</dbReference>
<evidence type="ECO:0000256" key="8">
    <source>
        <dbReference type="RuleBase" id="RU000561"/>
    </source>
</evidence>
<dbReference type="GO" id="GO:0019843">
    <property type="term" value="F:rRNA binding"/>
    <property type="evidence" value="ECO:0007669"/>
    <property type="project" value="UniProtKB-UniRule"/>
</dbReference>
<dbReference type="CDD" id="cd07026">
    <property type="entry name" value="Ribosomal_L20"/>
    <property type="match status" value="1"/>
</dbReference>
<dbReference type="HAMAP" id="MF_00382">
    <property type="entry name" value="Ribosomal_bL20"/>
    <property type="match status" value="1"/>
</dbReference>
<dbReference type="GO" id="GO:0000027">
    <property type="term" value="P:ribosomal large subunit assembly"/>
    <property type="evidence" value="ECO:0007669"/>
    <property type="project" value="UniProtKB-UniRule"/>
</dbReference>
<evidence type="ECO:0000256" key="4">
    <source>
        <dbReference type="ARBA" id="ARBA00022980"/>
    </source>
</evidence>
<geneLocation type="chloroplast" evidence="10"/>
<evidence type="ECO:0000256" key="6">
    <source>
        <dbReference type="ARBA" id="ARBA00035295"/>
    </source>
</evidence>
<gene>
    <name evidence="7 10" type="primary">rpl20</name>
</gene>
<accession>A0A8F6YGA1</accession>
<evidence type="ECO:0000256" key="2">
    <source>
        <dbReference type="ARBA" id="ARBA00022730"/>
    </source>
</evidence>
<evidence type="ECO:0000256" key="5">
    <source>
        <dbReference type="ARBA" id="ARBA00023274"/>
    </source>
</evidence>
<dbReference type="EMBL" id="MW556321">
    <property type="protein sequence ID" value="QXT44805.1"/>
    <property type="molecule type" value="Genomic_DNA"/>
</dbReference>
<dbReference type="PROSITE" id="PS00937">
    <property type="entry name" value="RIBOSOMAL_L20"/>
    <property type="match status" value="1"/>
</dbReference>
<keyword evidence="2 7" id="KW-0699">rRNA-binding</keyword>
<reference evidence="10" key="1">
    <citation type="journal article" date="2021" name="Biol. Invasions">
        <title>Global high-throughput genotyping of organellar genomes reveals insights into the origin and spread of invasive starry stonewort (Nitellopsis obtusa).</title>
        <authorList>
            <person name="Sleith R.S."/>
            <person name="Karol K.G."/>
        </authorList>
    </citation>
    <scope>NUCLEOTIDE SEQUENCE</scope>
    <source>
        <strain evidence="10">KGK5729</strain>
    </source>
</reference>
<name>A0A8F6YGA1_9VIRI</name>
<keyword evidence="10" id="KW-0150">Chloroplast</keyword>
<comment type="function">
    <text evidence="7 9">Binds directly to 23S ribosomal RNA and is necessary for the in vitro assembly process of the 50S ribosomal subunit. It is not involved in the protein synthesizing functions of that subunit.</text>
</comment>
<keyword evidence="5 7" id="KW-0687">Ribonucleoprotein</keyword>
<dbReference type="GO" id="GO:0009507">
    <property type="term" value="C:chloroplast"/>
    <property type="evidence" value="ECO:0007669"/>
    <property type="project" value="UniProtKB-SubCell"/>
</dbReference>
<evidence type="ECO:0000256" key="1">
    <source>
        <dbReference type="ARBA" id="ARBA00007698"/>
    </source>
</evidence>
<dbReference type="InterPro" id="IPR035566">
    <property type="entry name" value="Ribosomal_protein_bL20_C"/>
</dbReference>
<organism evidence="10">
    <name type="scientific">Nitellopsis obtusa</name>
    <dbReference type="NCBI Taxonomy" id="40811"/>
    <lineage>
        <taxon>Eukaryota</taxon>
        <taxon>Viridiplantae</taxon>
        <taxon>Streptophyta</taxon>
        <taxon>Charophyceae</taxon>
        <taxon>Charales</taxon>
        <taxon>Characeae</taxon>
        <taxon>Nitellopsis</taxon>
    </lineage>
</organism>
<proteinExistence type="inferred from homology"/>
<dbReference type="NCBIfam" id="TIGR01032">
    <property type="entry name" value="rplT_bact"/>
    <property type="match status" value="1"/>
</dbReference>
<dbReference type="GO" id="GO:1990904">
    <property type="term" value="C:ribonucleoprotein complex"/>
    <property type="evidence" value="ECO:0007669"/>
    <property type="project" value="UniProtKB-KW"/>
</dbReference>
<dbReference type="Gene3D" id="1.10.1900.20">
    <property type="entry name" value="Ribosomal protein L20"/>
    <property type="match status" value="1"/>
</dbReference>
<dbReference type="Pfam" id="PF00453">
    <property type="entry name" value="Ribosomal_L20"/>
    <property type="match status" value="1"/>
</dbReference>
<dbReference type="GO" id="GO:0006412">
    <property type="term" value="P:translation"/>
    <property type="evidence" value="ECO:0007669"/>
    <property type="project" value="InterPro"/>
</dbReference>
<dbReference type="Gene3D" id="6.10.160.10">
    <property type="match status" value="1"/>
</dbReference>
<evidence type="ECO:0000313" key="10">
    <source>
        <dbReference type="EMBL" id="QXT44805.1"/>
    </source>
</evidence>
<dbReference type="GO" id="GO:0005840">
    <property type="term" value="C:ribosome"/>
    <property type="evidence" value="ECO:0007669"/>
    <property type="project" value="UniProtKB-KW"/>
</dbReference>